<protein>
    <submittedName>
        <fullName evidence="1">Uncharacterized protein</fullName>
    </submittedName>
</protein>
<accession>A0AAN5D5Q7</accession>
<gene>
    <name evidence="1" type="ORF">PMAYCL1PPCAC_26392</name>
</gene>
<dbReference type="EMBL" id="BTRK01000005">
    <property type="protein sequence ID" value="GMR56197.1"/>
    <property type="molecule type" value="Genomic_DNA"/>
</dbReference>
<organism evidence="1 2">
    <name type="scientific">Pristionchus mayeri</name>
    <dbReference type="NCBI Taxonomy" id="1317129"/>
    <lineage>
        <taxon>Eukaryota</taxon>
        <taxon>Metazoa</taxon>
        <taxon>Ecdysozoa</taxon>
        <taxon>Nematoda</taxon>
        <taxon>Chromadorea</taxon>
        <taxon>Rhabditida</taxon>
        <taxon>Rhabditina</taxon>
        <taxon>Diplogasteromorpha</taxon>
        <taxon>Diplogasteroidea</taxon>
        <taxon>Neodiplogasteridae</taxon>
        <taxon>Pristionchus</taxon>
    </lineage>
</organism>
<comment type="caution">
    <text evidence="1">The sequence shown here is derived from an EMBL/GenBank/DDBJ whole genome shotgun (WGS) entry which is preliminary data.</text>
</comment>
<proteinExistence type="predicted"/>
<name>A0AAN5D5Q7_9BILA</name>
<keyword evidence="2" id="KW-1185">Reference proteome</keyword>
<evidence type="ECO:0000313" key="1">
    <source>
        <dbReference type="EMBL" id="GMR56197.1"/>
    </source>
</evidence>
<reference evidence="2" key="1">
    <citation type="submission" date="2022-10" db="EMBL/GenBank/DDBJ databases">
        <title>Genome assembly of Pristionchus species.</title>
        <authorList>
            <person name="Yoshida K."/>
            <person name="Sommer R.J."/>
        </authorList>
    </citation>
    <scope>NUCLEOTIDE SEQUENCE [LARGE SCALE GENOMIC DNA]</scope>
    <source>
        <strain evidence="2">RS5460</strain>
    </source>
</reference>
<dbReference type="AlphaFoldDB" id="A0AAN5D5Q7"/>
<sequence>IRLTRTKRMRRRVRSAKIASVCSARRTISPRRPYHGPAAYALSTIRTGAPCSPRADTRFVSRARKRSRIRRLRSARRRYVRSVGRRPDSFHCLRIQSLIMNNVTIPLRQCLAPVAYALLKDRAAARSSLRADTRSAARARNKSRMRR</sequence>
<feature type="non-terminal residue" evidence="1">
    <location>
        <position position="1"/>
    </location>
</feature>
<evidence type="ECO:0000313" key="2">
    <source>
        <dbReference type="Proteomes" id="UP001328107"/>
    </source>
</evidence>
<dbReference type="Proteomes" id="UP001328107">
    <property type="component" value="Unassembled WGS sequence"/>
</dbReference>
<feature type="non-terminal residue" evidence="1">
    <location>
        <position position="147"/>
    </location>
</feature>